<sequence length="632" mass="72878">MKRVTAIYGSLRFANSFFVSRVTITRSLSHQVTRFSLYTSPLAARSLDFHYPSFHQKLYLSSKPNSISELLLANDWSDELEHELEKSCPSLTHETIIYVLKKLDKSPQKALNFFIWVSEKDTFTPSSSMYSLMLRILANKQTMKHFWTTLRESKEKGSYIDEETYLTILRTLKKAKMESDCVALTHFYKRMLEENAMGCVVTKVVDIISGSEWSIDVENDLAKLKIQLSDNFVIRVLKELRQCPLKVFKFFHWVGKHSDYKHNTVTYNATVRVLARDDSIDEFWSIVEEMESVGHEIDIDTYIKISRNFLKHKMIEDAVKLYELMMDSAYKPSMQDCSILLKCISGGDPPNLHLVDRVVKKYESTGHTLSKAMYDGIHRSLTSAGKFDEAEQIVEVMGKAGYESDNITYSQLVFGLCKVRRLEEACKVLDKMEACGCIPDIKTWTILIQGHCAANEVDKALLCFAKMIEKGCEADADLLNVLVDGFLNQNKIDGAYNLLVEMVRKCRISPWQATYKKLIEKLLERMKFDEALDLLRLMKEHNYPPFSEPFVLYISKFGTVEDAAEFLKTLSVKSFPSYSTYLHIFESFFREGRHYEAKDLLYKCPHHIRTHNKISELFGSSKSSEVNGQKKN</sequence>
<evidence type="ECO:0000313" key="4">
    <source>
        <dbReference type="Proteomes" id="UP000634136"/>
    </source>
</evidence>
<dbReference type="PANTHER" id="PTHR47003">
    <property type="entry name" value="OS01G0970900 PROTEIN"/>
    <property type="match status" value="1"/>
</dbReference>
<dbReference type="PANTHER" id="PTHR47003:SF2">
    <property type="entry name" value="OS01G0970900 PROTEIN"/>
    <property type="match status" value="1"/>
</dbReference>
<name>A0A834W4Z4_9FABA</name>
<dbReference type="InterPro" id="IPR044578">
    <property type="entry name" value="BIR6-like"/>
</dbReference>
<keyword evidence="4" id="KW-1185">Reference proteome</keyword>
<dbReference type="AlphaFoldDB" id="A0A834W4Z4"/>
<gene>
    <name evidence="3" type="ORF">G2W53_038192</name>
</gene>
<comment type="caution">
    <text evidence="3">The sequence shown here is derived from an EMBL/GenBank/DDBJ whole genome shotgun (WGS) entry which is preliminary data.</text>
</comment>
<protein>
    <submittedName>
        <fullName evidence="3">Pentatricopeptide repeat-containing protein</fullName>
    </submittedName>
</protein>
<keyword evidence="1" id="KW-0677">Repeat</keyword>
<dbReference type="Gene3D" id="1.25.40.10">
    <property type="entry name" value="Tetratricopeptide repeat domain"/>
    <property type="match status" value="4"/>
</dbReference>
<evidence type="ECO:0000313" key="3">
    <source>
        <dbReference type="EMBL" id="KAF7806031.1"/>
    </source>
</evidence>
<dbReference type="InterPro" id="IPR002885">
    <property type="entry name" value="PPR_rpt"/>
</dbReference>
<feature type="repeat" description="PPR" evidence="2">
    <location>
        <begin position="405"/>
        <end position="439"/>
    </location>
</feature>
<dbReference type="PROSITE" id="PS51375">
    <property type="entry name" value="PPR"/>
    <property type="match status" value="5"/>
</dbReference>
<proteinExistence type="predicted"/>
<dbReference type="Pfam" id="PF01535">
    <property type="entry name" value="PPR"/>
    <property type="match status" value="3"/>
</dbReference>
<feature type="repeat" description="PPR" evidence="2">
    <location>
        <begin position="440"/>
        <end position="474"/>
    </location>
</feature>
<dbReference type="OrthoDB" id="185373at2759"/>
<dbReference type="EMBL" id="JAAIUW010000012">
    <property type="protein sequence ID" value="KAF7806031.1"/>
    <property type="molecule type" value="Genomic_DNA"/>
</dbReference>
<feature type="repeat" description="PPR" evidence="2">
    <location>
        <begin position="263"/>
        <end position="297"/>
    </location>
</feature>
<dbReference type="NCBIfam" id="TIGR00756">
    <property type="entry name" value="PPR"/>
    <property type="match status" value="3"/>
</dbReference>
<dbReference type="GO" id="GO:0008380">
    <property type="term" value="P:RNA splicing"/>
    <property type="evidence" value="ECO:0007669"/>
    <property type="project" value="InterPro"/>
</dbReference>
<dbReference type="InterPro" id="IPR011990">
    <property type="entry name" value="TPR-like_helical_dom_sf"/>
</dbReference>
<evidence type="ECO:0000256" key="1">
    <source>
        <dbReference type="ARBA" id="ARBA00022737"/>
    </source>
</evidence>
<organism evidence="3 4">
    <name type="scientific">Senna tora</name>
    <dbReference type="NCBI Taxonomy" id="362788"/>
    <lineage>
        <taxon>Eukaryota</taxon>
        <taxon>Viridiplantae</taxon>
        <taxon>Streptophyta</taxon>
        <taxon>Embryophyta</taxon>
        <taxon>Tracheophyta</taxon>
        <taxon>Spermatophyta</taxon>
        <taxon>Magnoliopsida</taxon>
        <taxon>eudicotyledons</taxon>
        <taxon>Gunneridae</taxon>
        <taxon>Pentapetalae</taxon>
        <taxon>rosids</taxon>
        <taxon>fabids</taxon>
        <taxon>Fabales</taxon>
        <taxon>Fabaceae</taxon>
        <taxon>Caesalpinioideae</taxon>
        <taxon>Cassia clade</taxon>
        <taxon>Senna</taxon>
    </lineage>
</organism>
<feature type="repeat" description="PPR" evidence="2">
    <location>
        <begin position="511"/>
        <end position="545"/>
    </location>
</feature>
<dbReference type="Proteomes" id="UP000634136">
    <property type="component" value="Unassembled WGS sequence"/>
</dbReference>
<dbReference type="Pfam" id="PF13041">
    <property type="entry name" value="PPR_2"/>
    <property type="match status" value="1"/>
</dbReference>
<feature type="repeat" description="PPR" evidence="2">
    <location>
        <begin position="298"/>
        <end position="332"/>
    </location>
</feature>
<reference evidence="3" key="1">
    <citation type="submission" date="2020-09" db="EMBL/GenBank/DDBJ databases">
        <title>Genome-Enabled Discovery of Anthraquinone Biosynthesis in Senna tora.</title>
        <authorList>
            <person name="Kang S.-H."/>
            <person name="Pandey R.P."/>
            <person name="Lee C.-M."/>
            <person name="Sim J.-S."/>
            <person name="Jeong J.-T."/>
            <person name="Choi B.-S."/>
            <person name="Jung M."/>
            <person name="Ginzburg D."/>
            <person name="Zhao K."/>
            <person name="Won S.Y."/>
            <person name="Oh T.-J."/>
            <person name="Yu Y."/>
            <person name="Kim N.-H."/>
            <person name="Lee O.R."/>
            <person name="Lee T.-H."/>
            <person name="Bashyal P."/>
            <person name="Kim T.-S."/>
            <person name="Lee W.-H."/>
            <person name="Kawkins C."/>
            <person name="Kim C.-K."/>
            <person name="Kim J.S."/>
            <person name="Ahn B.O."/>
            <person name="Rhee S.Y."/>
            <person name="Sohng J.K."/>
        </authorList>
    </citation>
    <scope>NUCLEOTIDE SEQUENCE</scope>
    <source>
        <tissue evidence="3">Leaf</tissue>
    </source>
</reference>
<evidence type="ECO:0000256" key="2">
    <source>
        <dbReference type="PROSITE-ProRule" id="PRU00708"/>
    </source>
</evidence>
<accession>A0A834W4Z4</accession>